<feature type="transmembrane region" description="Helical" evidence="1">
    <location>
        <begin position="17"/>
        <end position="33"/>
    </location>
</feature>
<accession>A0A1G2BQM3</accession>
<comment type="caution">
    <text evidence="2">The sequence shown here is derived from an EMBL/GenBank/DDBJ whole genome shotgun (WGS) entry which is preliminary data.</text>
</comment>
<dbReference type="AlphaFoldDB" id="A0A1G2BQM3"/>
<feature type="transmembrane region" description="Helical" evidence="1">
    <location>
        <begin position="54"/>
        <end position="75"/>
    </location>
</feature>
<dbReference type="EMBL" id="MHKK01000002">
    <property type="protein sequence ID" value="OGY90650.1"/>
    <property type="molecule type" value="Genomic_DNA"/>
</dbReference>
<organism evidence="2 3">
    <name type="scientific">Candidatus Komeilibacteria bacterium RIFCSPHIGHO2_01_FULL_52_14</name>
    <dbReference type="NCBI Taxonomy" id="1798549"/>
    <lineage>
        <taxon>Bacteria</taxon>
        <taxon>Candidatus Komeiliibacteriota</taxon>
    </lineage>
</organism>
<dbReference type="Proteomes" id="UP000177817">
    <property type="component" value="Unassembled WGS sequence"/>
</dbReference>
<name>A0A1G2BQM3_9BACT</name>
<reference evidence="2 3" key="1">
    <citation type="journal article" date="2016" name="Nat. Commun.">
        <title>Thousands of microbial genomes shed light on interconnected biogeochemical processes in an aquifer system.</title>
        <authorList>
            <person name="Anantharaman K."/>
            <person name="Brown C.T."/>
            <person name="Hug L.A."/>
            <person name="Sharon I."/>
            <person name="Castelle C.J."/>
            <person name="Probst A.J."/>
            <person name="Thomas B.C."/>
            <person name="Singh A."/>
            <person name="Wilkins M.J."/>
            <person name="Karaoz U."/>
            <person name="Brodie E.L."/>
            <person name="Williams K.H."/>
            <person name="Hubbard S.S."/>
            <person name="Banfield J.F."/>
        </authorList>
    </citation>
    <scope>NUCLEOTIDE SEQUENCE [LARGE SCALE GENOMIC DNA]</scope>
</reference>
<gene>
    <name evidence="2" type="ORF">A2677_00030</name>
</gene>
<keyword evidence="1" id="KW-0812">Transmembrane</keyword>
<evidence type="ECO:0000313" key="2">
    <source>
        <dbReference type="EMBL" id="OGY90650.1"/>
    </source>
</evidence>
<keyword evidence="1" id="KW-0472">Membrane</keyword>
<evidence type="ECO:0000313" key="3">
    <source>
        <dbReference type="Proteomes" id="UP000177817"/>
    </source>
</evidence>
<feature type="transmembrane region" description="Helical" evidence="1">
    <location>
        <begin position="87"/>
        <end position="110"/>
    </location>
</feature>
<sequence length="111" mass="12445">MVKTKSGKLALPLGQKFVWLAFGIQYLALFAIISSDRFDRASARIPQGSVPLNIALNSISLALAACGVLALYHTSRHHARTWRQLESAIYSLLIIWMATVIFWIVPLIFFQ</sequence>
<protein>
    <submittedName>
        <fullName evidence="2">Uncharacterized protein</fullName>
    </submittedName>
</protein>
<evidence type="ECO:0000256" key="1">
    <source>
        <dbReference type="SAM" id="Phobius"/>
    </source>
</evidence>
<proteinExistence type="predicted"/>
<keyword evidence="1" id="KW-1133">Transmembrane helix</keyword>